<sequence length="103" mass="11037">METHQKATISALLLIAFATSCIDSSSAQTFCNMSGQELMACKPSVTPPNPPKPSAECCSGLKHADMQCLCSYKNSNLLSSFGIDPNLAMKLPQMCKFPHPVPC</sequence>
<reference evidence="2" key="1">
    <citation type="journal article" date="2023" name="Nat. Plants">
        <title>Single-cell RNA sequencing provides a high-resolution roadmap for understanding the multicellular compartmentation of specialized metabolism.</title>
        <authorList>
            <person name="Sun S."/>
            <person name="Shen X."/>
            <person name="Li Y."/>
            <person name="Li Y."/>
            <person name="Wang S."/>
            <person name="Li R."/>
            <person name="Zhang H."/>
            <person name="Shen G."/>
            <person name="Guo B."/>
            <person name="Wei J."/>
            <person name="Xu J."/>
            <person name="St-Pierre B."/>
            <person name="Chen S."/>
            <person name="Sun C."/>
        </authorList>
    </citation>
    <scope>NUCLEOTIDE SEQUENCE [LARGE SCALE GENOMIC DNA]</scope>
</reference>
<name>A0ACC0AYA6_CATRO</name>
<dbReference type="Proteomes" id="UP001060085">
    <property type="component" value="Linkage Group LG04"/>
</dbReference>
<protein>
    <submittedName>
        <fullName evidence="1">Uncharacterized protein</fullName>
    </submittedName>
</protein>
<proteinExistence type="predicted"/>
<comment type="caution">
    <text evidence="1">The sequence shown here is derived from an EMBL/GenBank/DDBJ whole genome shotgun (WGS) entry which is preliminary data.</text>
</comment>
<organism evidence="1 2">
    <name type="scientific">Catharanthus roseus</name>
    <name type="common">Madagascar periwinkle</name>
    <name type="synonym">Vinca rosea</name>
    <dbReference type="NCBI Taxonomy" id="4058"/>
    <lineage>
        <taxon>Eukaryota</taxon>
        <taxon>Viridiplantae</taxon>
        <taxon>Streptophyta</taxon>
        <taxon>Embryophyta</taxon>
        <taxon>Tracheophyta</taxon>
        <taxon>Spermatophyta</taxon>
        <taxon>Magnoliopsida</taxon>
        <taxon>eudicotyledons</taxon>
        <taxon>Gunneridae</taxon>
        <taxon>Pentapetalae</taxon>
        <taxon>asterids</taxon>
        <taxon>lamiids</taxon>
        <taxon>Gentianales</taxon>
        <taxon>Apocynaceae</taxon>
        <taxon>Rauvolfioideae</taxon>
        <taxon>Vinceae</taxon>
        <taxon>Catharanthinae</taxon>
        <taxon>Catharanthus</taxon>
    </lineage>
</organism>
<accession>A0ACC0AYA6</accession>
<gene>
    <name evidence="1" type="ORF">M9H77_15275</name>
</gene>
<evidence type="ECO:0000313" key="1">
    <source>
        <dbReference type="EMBL" id="KAI5665422.1"/>
    </source>
</evidence>
<dbReference type="EMBL" id="CM044704">
    <property type="protein sequence ID" value="KAI5665422.1"/>
    <property type="molecule type" value="Genomic_DNA"/>
</dbReference>
<keyword evidence="2" id="KW-1185">Reference proteome</keyword>
<evidence type="ECO:0000313" key="2">
    <source>
        <dbReference type="Proteomes" id="UP001060085"/>
    </source>
</evidence>